<protein>
    <submittedName>
        <fullName evidence="3">Uncharacterized protein</fullName>
    </submittedName>
</protein>
<dbReference type="Proteomes" id="UP000811255">
    <property type="component" value="Unassembled WGS sequence"/>
</dbReference>
<feature type="region of interest" description="Disordered" evidence="1">
    <location>
        <begin position="41"/>
        <end position="60"/>
    </location>
</feature>
<keyword evidence="4" id="KW-1185">Reference proteome</keyword>
<comment type="caution">
    <text evidence="3">The sequence shown here is derived from an EMBL/GenBank/DDBJ whole genome shotgun (WGS) entry which is preliminary data.</text>
</comment>
<gene>
    <name evidence="3" type="ORF">KK137_08870</name>
</gene>
<keyword evidence="2" id="KW-0732">Signal</keyword>
<dbReference type="RefSeq" id="WP_214535786.1">
    <property type="nucleotide sequence ID" value="NZ_JAHFVK010000001.1"/>
</dbReference>
<proteinExistence type="predicted"/>
<feature type="chain" id="PRO_5045914283" evidence="2">
    <location>
        <begin position="32"/>
        <end position="373"/>
    </location>
</feature>
<accession>A0ABS5W5S9</accession>
<sequence>MNRQFSFRAAVAGAMLAAVSLSSIASAPAAAQAVPADLTTMPPVPTDYQPKKTSWGDPDLRGTWPIDNIASLPMNRPANFGNRFWLTEEEFAQRQAQANRSDQAYDAEDKAGRIGMGHWVESDASGRRTSLLVEPANGQLPALTPQAEALYKAGRSSWTPNTKFNWVTDFDSWDRCISRGFPASMLPFRYNNGIRVYQSPGYVTIALEMLGTRVIPIRSGNPEHWPENVQGYLGNSVGHWEGNTLVIETTNLKSGDSATQDAFARNGSPLNMATMGVPPWNTIPTSQQAKVVERLTPTGPDNIIYEMTYSDPEVFTAPFTARLDWTRNDDYGFFEYACHEGNVQVRNYITADRAGTLEKASESELSAEAGGAH</sequence>
<feature type="signal peptide" evidence="2">
    <location>
        <begin position="1"/>
        <end position="31"/>
    </location>
</feature>
<organism evidence="3 4">
    <name type="scientific">Croceibacterium selenioxidans</name>
    <dbReference type="NCBI Taxonomy" id="2838833"/>
    <lineage>
        <taxon>Bacteria</taxon>
        <taxon>Pseudomonadati</taxon>
        <taxon>Pseudomonadota</taxon>
        <taxon>Alphaproteobacteria</taxon>
        <taxon>Sphingomonadales</taxon>
        <taxon>Erythrobacteraceae</taxon>
        <taxon>Croceibacterium</taxon>
    </lineage>
</organism>
<reference evidence="3 4" key="1">
    <citation type="submission" date="2021-05" db="EMBL/GenBank/DDBJ databases">
        <title>Croceibacterium sp. LX-88 genome sequence.</title>
        <authorList>
            <person name="Luo X."/>
        </authorList>
    </citation>
    <scope>NUCLEOTIDE SEQUENCE [LARGE SCALE GENOMIC DNA]</scope>
    <source>
        <strain evidence="3 4">LX-88</strain>
    </source>
</reference>
<evidence type="ECO:0000313" key="4">
    <source>
        <dbReference type="Proteomes" id="UP000811255"/>
    </source>
</evidence>
<dbReference type="EMBL" id="JAHFVK010000001">
    <property type="protein sequence ID" value="MBT2134442.1"/>
    <property type="molecule type" value="Genomic_DNA"/>
</dbReference>
<name>A0ABS5W5S9_9SPHN</name>
<evidence type="ECO:0000256" key="1">
    <source>
        <dbReference type="SAM" id="MobiDB-lite"/>
    </source>
</evidence>
<evidence type="ECO:0000256" key="2">
    <source>
        <dbReference type="SAM" id="SignalP"/>
    </source>
</evidence>
<evidence type="ECO:0000313" key="3">
    <source>
        <dbReference type="EMBL" id="MBT2134442.1"/>
    </source>
</evidence>